<dbReference type="Proteomes" id="UP000188268">
    <property type="component" value="Unassembled WGS sequence"/>
</dbReference>
<feature type="non-terminal residue" evidence="1">
    <location>
        <position position="1"/>
    </location>
</feature>
<keyword evidence="2" id="KW-1185">Reference proteome</keyword>
<gene>
    <name evidence="1" type="ORF">CCACVL1_02995</name>
</gene>
<reference evidence="1 2" key="1">
    <citation type="submission" date="2013-09" db="EMBL/GenBank/DDBJ databases">
        <title>Corchorus capsularis genome sequencing.</title>
        <authorList>
            <person name="Alam M."/>
            <person name="Haque M.S."/>
            <person name="Islam M.S."/>
            <person name="Emdad E.M."/>
            <person name="Islam M.M."/>
            <person name="Ahmed B."/>
            <person name="Halim A."/>
            <person name="Hossen Q.M.M."/>
            <person name="Hossain M.Z."/>
            <person name="Ahmed R."/>
            <person name="Khan M.M."/>
            <person name="Islam R."/>
            <person name="Rashid M.M."/>
            <person name="Khan S.A."/>
            <person name="Rahman M.S."/>
            <person name="Alam M."/>
        </authorList>
    </citation>
    <scope>NUCLEOTIDE SEQUENCE [LARGE SCALE GENOMIC DNA]</scope>
    <source>
        <strain evidence="2">cv. CVL-1</strain>
        <tissue evidence="1">Whole seedling</tissue>
    </source>
</reference>
<dbReference type="EMBL" id="AWWV01006350">
    <property type="protein sequence ID" value="OMP01812.1"/>
    <property type="molecule type" value="Genomic_DNA"/>
</dbReference>
<dbReference type="AlphaFoldDB" id="A0A1R3K3Z4"/>
<evidence type="ECO:0000313" key="1">
    <source>
        <dbReference type="EMBL" id="OMP01812.1"/>
    </source>
</evidence>
<sequence>AAKCPGFSPFDFVGNVLMYTKYVSNA</sequence>
<protein>
    <submittedName>
        <fullName evidence="1">Uncharacterized protein</fullName>
    </submittedName>
</protein>
<proteinExistence type="predicted"/>
<dbReference type="Gramene" id="OMP01812">
    <property type="protein sequence ID" value="OMP01812"/>
    <property type="gene ID" value="CCACVL1_02995"/>
</dbReference>
<accession>A0A1R3K3Z4</accession>
<comment type="caution">
    <text evidence="1">The sequence shown here is derived from an EMBL/GenBank/DDBJ whole genome shotgun (WGS) entry which is preliminary data.</text>
</comment>
<name>A0A1R3K3Z4_COCAP</name>
<evidence type="ECO:0000313" key="2">
    <source>
        <dbReference type="Proteomes" id="UP000188268"/>
    </source>
</evidence>
<organism evidence="1 2">
    <name type="scientific">Corchorus capsularis</name>
    <name type="common">Jute</name>
    <dbReference type="NCBI Taxonomy" id="210143"/>
    <lineage>
        <taxon>Eukaryota</taxon>
        <taxon>Viridiplantae</taxon>
        <taxon>Streptophyta</taxon>
        <taxon>Embryophyta</taxon>
        <taxon>Tracheophyta</taxon>
        <taxon>Spermatophyta</taxon>
        <taxon>Magnoliopsida</taxon>
        <taxon>eudicotyledons</taxon>
        <taxon>Gunneridae</taxon>
        <taxon>Pentapetalae</taxon>
        <taxon>rosids</taxon>
        <taxon>malvids</taxon>
        <taxon>Malvales</taxon>
        <taxon>Malvaceae</taxon>
        <taxon>Grewioideae</taxon>
        <taxon>Apeibeae</taxon>
        <taxon>Corchorus</taxon>
    </lineage>
</organism>